<dbReference type="EMBL" id="MT630785">
    <property type="protein sequence ID" value="QNO43009.1"/>
    <property type="molecule type" value="Genomic_DNA"/>
</dbReference>
<proteinExistence type="predicted"/>
<accession>A0A7G9Y2R3</accession>
<dbReference type="EMBL" id="MT630756">
    <property type="protein sequence ID" value="QNO42692.1"/>
    <property type="molecule type" value="Genomic_DNA"/>
</dbReference>
<evidence type="ECO:0000313" key="6">
    <source>
        <dbReference type="EMBL" id="QNO43009.1"/>
    </source>
</evidence>
<dbReference type="EMBL" id="MT630704">
    <property type="protein sequence ID" value="QNO42056.1"/>
    <property type="molecule type" value="Genomic_DNA"/>
</dbReference>
<evidence type="ECO:0000313" key="9">
    <source>
        <dbReference type="EMBL" id="QNO45734.1"/>
    </source>
</evidence>
<evidence type="ECO:0000313" key="5">
    <source>
        <dbReference type="EMBL" id="QNO42840.1"/>
    </source>
</evidence>
<organism evidence="3">
    <name type="scientific">Candidatus Methanogaster sp. ANME-2c ERB4</name>
    <dbReference type="NCBI Taxonomy" id="2759911"/>
    <lineage>
        <taxon>Archaea</taxon>
        <taxon>Methanobacteriati</taxon>
        <taxon>Methanobacteriota</taxon>
        <taxon>Stenosarchaea group</taxon>
        <taxon>Methanomicrobia</taxon>
        <taxon>Methanosarcinales</taxon>
        <taxon>ANME-2 cluster</taxon>
        <taxon>Candidatus Methanogasteraceae</taxon>
        <taxon>Candidatus Methanogaster</taxon>
    </lineage>
</organism>
<protein>
    <submittedName>
        <fullName evidence="3">Uncharacterized protein</fullName>
    </submittedName>
</protein>
<dbReference type="EMBL" id="MT630650">
    <property type="protein sequence ID" value="QNO41542.1"/>
    <property type="molecule type" value="Genomic_DNA"/>
</dbReference>
<evidence type="ECO:0000313" key="2">
    <source>
        <dbReference type="EMBL" id="QNO42056.1"/>
    </source>
</evidence>
<dbReference type="EMBL" id="MT630772">
    <property type="protein sequence ID" value="QNO42840.1"/>
    <property type="molecule type" value="Genomic_DNA"/>
</dbReference>
<sequence>MITHDEIRTAAITTLQADATLLAAIKTWLRYLIDTGQIVYPAIYIGTISQPFDGSCGTNVQFTALDPMQITVGVLSNTHDAAAAELGTLYELVYNKFMATPTMGLSDFKIHSIPQITTKPIPKCGRSVIRAEMTLNATWSE</sequence>
<dbReference type="EMBL" id="MT630792">
    <property type="protein sequence ID" value="QNO43132.1"/>
    <property type="molecule type" value="Genomic_DNA"/>
</dbReference>
<name>A0A7G9Y2R3_9EURY</name>
<gene>
    <name evidence="6" type="ORF">ABGNOHFO_00028</name>
    <name evidence="9" type="ORF">GCLFFNCO_00013</name>
    <name evidence="5" type="ORF">KIACKMEK_00007</name>
    <name evidence="4" type="ORF">LJMFLAAN_00003</name>
    <name evidence="7" type="ORF">LNNHMJAE_00007</name>
    <name evidence="1" type="ORF">MPGNBCFJ_00006</name>
    <name evidence="2" type="ORF">NIICAKKE_00006</name>
    <name evidence="3" type="ORF">OEDCDHIP_00014</name>
    <name evidence="8" type="ORF">OFNMPKFA_00006</name>
</gene>
<evidence type="ECO:0000313" key="1">
    <source>
        <dbReference type="EMBL" id="QNO41542.1"/>
    </source>
</evidence>
<evidence type="ECO:0000313" key="8">
    <source>
        <dbReference type="EMBL" id="QNO43317.1"/>
    </source>
</evidence>
<dbReference type="EMBL" id="MT630729">
    <property type="protein sequence ID" value="QNO42297.1"/>
    <property type="molecule type" value="Genomic_DNA"/>
</dbReference>
<evidence type="ECO:0000313" key="3">
    <source>
        <dbReference type="EMBL" id="QNO42297.1"/>
    </source>
</evidence>
<dbReference type="AlphaFoldDB" id="A0A7G9Y2R3"/>
<evidence type="ECO:0000313" key="7">
    <source>
        <dbReference type="EMBL" id="QNO43132.1"/>
    </source>
</evidence>
<dbReference type="EMBL" id="MT630809">
    <property type="protein sequence ID" value="QNO43317.1"/>
    <property type="molecule type" value="Genomic_DNA"/>
</dbReference>
<evidence type="ECO:0000313" key="4">
    <source>
        <dbReference type="EMBL" id="QNO42692.1"/>
    </source>
</evidence>
<dbReference type="EMBL" id="MT631147">
    <property type="protein sequence ID" value="QNO45734.1"/>
    <property type="molecule type" value="Genomic_DNA"/>
</dbReference>
<reference evidence="3" key="1">
    <citation type="submission" date="2020-06" db="EMBL/GenBank/DDBJ databases">
        <title>Unique genomic features of the anaerobic methanotrophic archaea.</title>
        <authorList>
            <person name="Chadwick G.L."/>
            <person name="Skennerton C.T."/>
            <person name="Laso-Perez R."/>
            <person name="Leu A.O."/>
            <person name="Speth D.R."/>
            <person name="Yu H."/>
            <person name="Morgan-Lang C."/>
            <person name="Hatzenpichler R."/>
            <person name="Goudeau D."/>
            <person name="Malmstrom R."/>
            <person name="Brazelton W.J."/>
            <person name="Woyke T."/>
            <person name="Hallam S.J."/>
            <person name="Tyson G.W."/>
            <person name="Wegener G."/>
            <person name="Boetius A."/>
            <person name="Orphan V."/>
        </authorList>
    </citation>
    <scope>NUCLEOTIDE SEQUENCE</scope>
</reference>